<proteinExistence type="predicted"/>
<dbReference type="RefSeq" id="WP_354472153.1">
    <property type="nucleotide sequence ID" value="NZ_JBEPSB010000014.1"/>
</dbReference>
<dbReference type="Gene3D" id="1.10.10.10">
    <property type="entry name" value="Winged helix-like DNA-binding domain superfamily/Winged helix DNA-binding domain"/>
    <property type="match status" value="1"/>
</dbReference>
<dbReference type="SUPFAM" id="SSF46785">
    <property type="entry name" value="Winged helix' DNA-binding domain"/>
    <property type="match status" value="1"/>
</dbReference>
<evidence type="ECO:0000313" key="2">
    <source>
        <dbReference type="Proteomes" id="UP001549363"/>
    </source>
</evidence>
<dbReference type="InterPro" id="IPR036388">
    <property type="entry name" value="WH-like_DNA-bd_sf"/>
</dbReference>
<keyword evidence="2" id="KW-1185">Reference proteome</keyword>
<evidence type="ECO:0000313" key="1">
    <source>
        <dbReference type="EMBL" id="MET4561770.1"/>
    </source>
</evidence>
<dbReference type="Proteomes" id="UP001549363">
    <property type="component" value="Unassembled WGS sequence"/>
</dbReference>
<dbReference type="InterPro" id="IPR036390">
    <property type="entry name" value="WH_DNA-bd_sf"/>
</dbReference>
<sequence length="440" mass="50474">MKTIAVIGSLFFWDNIKEYFKEFPKVQFIHFPYTVPEESVGLIDEAASKSDILLFAGSIPYYYCYKKIQVQKIQATYIPVDELSLSLSLLSIIHSQKIELANISIDLPNKDSFYQVITEAGLQADHFFLKDYAWVYEQQREMKEFQIEEYIHFHKNLYAAGKTKHVLTCLHAVFVALNQLGIPSTYMVDSKHTFVSTISKAIDAYKYSLLSSSQIAVVSIASQEKSLVNNLLFLESIEKICKIFNARVSQSQSEPFVIYATRGAIRKSNIAYFQSLIGQLEKQFETFFNIGIGIGYSLHEAEIHSSQALFFTNKFKNQTSVLCLVDEESRLLGSLFENERKISLLNNDKQVLALAEEIKMSAKNLKLMKQFIGMNNNRPFSAAELAEYMNLSRRSAERIISRLIDNNYLLFIGEEHPYNQGRPRKVYKATIHLISKIIEN</sequence>
<accession>A0ABV2PLF9</accession>
<name>A0ABV2PLF9_9BACI</name>
<dbReference type="EMBL" id="JBEPSB010000014">
    <property type="protein sequence ID" value="MET4561770.1"/>
    <property type="molecule type" value="Genomic_DNA"/>
</dbReference>
<comment type="caution">
    <text evidence="1">The sequence shown here is derived from an EMBL/GenBank/DDBJ whole genome shotgun (WGS) entry which is preliminary data.</text>
</comment>
<organism evidence="1 2">
    <name type="scientific">Lysinibacillus parviboronicapiens</name>
    <dbReference type="NCBI Taxonomy" id="436516"/>
    <lineage>
        <taxon>Bacteria</taxon>
        <taxon>Bacillati</taxon>
        <taxon>Bacillota</taxon>
        <taxon>Bacilli</taxon>
        <taxon>Bacillales</taxon>
        <taxon>Bacillaceae</taxon>
        <taxon>Lysinibacillus</taxon>
    </lineage>
</organism>
<protein>
    <submittedName>
        <fullName evidence="1">Transcriptional regulator</fullName>
    </submittedName>
</protein>
<reference evidence="1 2" key="1">
    <citation type="submission" date="2024-06" db="EMBL/GenBank/DDBJ databases">
        <title>Sorghum-associated microbial communities from plants grown in Nebraska, USA.</title>
        <authorList>
            <person name="Schachtman D."/>
        </authorList>
    </citation>
    <scope>NUCLEOTIDE SEQUENCE [LARGE SCALE GENOMIC DNA]</scope>
    <source>
        <strain evidence="1 2">736</strain>
    </source>
</reference>
<gene>
    <name evidence="1" type="ORF">ABIA69_002940</name>
</gene>